<gene>
    <name evidence="2" type="primary">lpsE_0</name>
    <name evidence="1" type="synonym">lpsE_1</name>
    <name evidence="1" type="ORF">CM83_84493</name>
    <name evidence="2" type="ORF">CM83_84497</name>
</gene>
<dbReference type="GO" id="GO:0016740">
    <property type="term" value="F:transferase activity"/>
    <property type="evidence" value="ECO:0007669"/>
    <property type="project" value="UniProtKB-KW"/>
</dbReference>
<protein>
    <submittedName>
        <fullName evidence="2">Lipopolysaccharide core biosynthesis glycosyltransferase lpsE</fullName>
    </submittedName>
</protein>
<name>A0A0A9WPK2_LYGHE</name>
<proteinExistence type="predicted"/>
<sequence length="127" mass="14753">SEYSKFSYEQQRLKYNGCAVRLSSCRFLKTDINRIRFLIDIQTLDFCCDDPDPRMLCDFTLSGYSYSISHAEFRSESHRPVFISMKQYLQVSGLHSLTRLELALSIMGSKQYHCQACHLSHPPPPYS</sequence>
<dbReference type="EMBL" id="GBHO01036829">
    <property type="protein sequence ID" value="JAG06775.1"/>
    <property type="molecule type" value="Transcribed_RNA"/>
</dbReference>
<reference evidence="2" key="2">
    <citation type="submission" date="2014-07" db="EMBL/GenBank/DDBJ databases">
        <authorList>
            <person name="Hull J."/>
        </authorList>
    </citation>
    <scope>NUCLEOTIDE SEQUENCE</scope>
</reference>
<keyword evidence="2" id="KW-0808">Transferase</keyword>
<evidence type="ECO:0000313" key="2">
    <source>
        <dbReference type="EMBL" id="JAG06775.1"/>
    </source>
</evidence>
<dbReference type="EMBL" id="GBHO01042145">
    <property type="protein sequence ID" value="JAG01459.1"/>
    <property type="molecule type" value="Transcribed_RNA"/>
</dbReference>
<accession>A0A0A9WPK2</accession>
<dbReference type="AlphaFoldDB" id="A0A0A9WPK2"/>
<organism evidence="2">
    <name type="scientific">Lygus hesperus</name>
    <name type="common">Western plant bug</name>
    <dbReference type="NCBI Taxonomy" id="30085"/>
    <lineage>
        <taxon>Eukaryota</taxon>
        <taxon>Metazoa</taxon>
        <taxon>Ecdysozoa</taxon>
        <taxon>Arthropoda</taxon>
        <taxon>Hexapoda</taxon>
        <taxon>Insecta</taxon>
        <taxon>Pterygota</taxon>
        <taxon>Neoptera</taxon>
        <taxon>Paraneoptera</taxon>
        <taxon>Hemiptera</taxon>
        <taxon>Heteroptera</taxon>
        <taxon>Panheteroptera</taxon>
        <taxon>Cimicomorpha</taxon>
        <taxon>Miridae</taxon>
        <taxon>Mirini</taxon>
        <taxon>Lygus</taxon>
    </lineage>
</organism>
<evidence type="ECO:0000313" key="1">
    <source>
        <dbReference type="EMBL" id="JAG01459.1"/>
    </source>
</evidence>
<reference evidence="2" key="1">
    <citation type="journal article" date="2014" name="PLoS ONE">
        <title>Transcriptome-Based Identification of ABC Transporters in the Western Tarnished Plant Bug Lygus hesperus.</title>
        <authorList>
            <person name="Hull J.J."/>
            <person name="Chaney K."/>
            <person name="Geib S.M."/>
            <person name="Fabrick J.A."/>
            <person name="Brent C.S."/>
            <person name="Walsh D."/>
            <person name="Lavine L.C."/>
        </authorList>
    </citation>
    <scope>NUCLEOTIDE SEQUENCE</scope>
</reference>
<feature type="non-terminal residue" evidence="2">
    <location>
        <position position="1"/>
    </location>
</feature>